<dbReference type="Gene3D" id="3.40.50.880">
    <property type="match status" value="1"/>
</dbReference>
<sequence length="217" mass="23534" precursor="true">MNTPCSRCALCRTLAAMKLLLTSFGHPHIAEFIPGEGGRTIAYISDAARSFATHPDTQVEREMLRGHGLELKELPLADTDPTEVDRILHNVDGVYVAGGETFDLAWVLRSTGTDDILSRHVHAGLPYIGCSAGSVIAGPSIEPVSLLDDPAIAPELSDHRGLGFTDRVIIPHASGNIPLFPIETYAELVRRYGQEHPLLLLRDGEALLIEDSHTCLI</sequence>
<dbReference type="EC" id="3.4.21.-" evidence="5"/>
<evidence type="ECO:0000256" key="2">
    <source>
        <dbReference type="ARBA" id="ARBA00022670"/>
    </source>
</evidence>
<accession>A0A6B8W4V3</accession>
<dbReference type="InterPro" id="IPR005320">
    <property type="entry name" value="Peptidase_S51"/>
</dbReference>
<dbReference type="PANTHER" id="PTHR20842">
    <property type="entry name" value="PROTEASE S51 ALPHA-ASPARTYL DIPEPTIDASE"/>
    <property type="match status" value="1"/>
</dbReference>
<dbReference type="InterPro" id="IPR029062">
    <property type="entry name" value="Class_I_gatase-like"/>
</dbReference>
<keyword evidence="2" id="KW-0645">Protease</keyword>
<evidence type="ECO:0000313" key="5">
    <source>
        <dbReference type="EMBL" id="QGU06385.1"/>
    </source>
</evidence>
<comment type="similarity">
    <text evidence="1">Belongs to the peptidase S51 family.</text>
</comment>
<keyword evidence="3 5" id="KW-0378">Hydrolase</keyword>
<dbReference type="GO" id="GO:0006508">
    <property type="term" value="P:proteolysis"/>
    <property type="evidence" value="ECO:0007669"/>
    <property type="project" value="UniProtKB-KW"/>
</dbReference>
<dbReference type="SUPFAM" id="SSF52317">
    <property type="entry name" value="Class I glutamine amidotransferase-like"/>
    <property type="match status" value="1"/>
</dbReference>
<dbReference type="KEGG" id="cok:COCCU_02130"/>
<dbReference type="GO" id="GO:0008236">
    <property type="term" value="F:serine-type peptidase activity"/>
    <property type="evidence" value="ECO:0007669"/>
    <property type="project" value="UniProtKB-KW"/>
</dbReference>
<evidence type="ECO:0000256" key="3">
    <source>
        <dbReference type="ARBA" id="ARBA00022801"/>
    </source>
</evidence>
<proteinExistence type="inferred from homology"/>
<evidence type="ECO:0000256" key="4">
    <source>
        <dbReference type="ARBA" id="ARBA00022825"/>
    </source>
</evidence>
<protein>
    <submittedName>
        <fullName evidence="5">Putative peptidase</fullName>
        <ecNumber evidence="5">3.4.21.-</ecNumber>
    </submittedName>
</protein>
<evidence type="ECO:0000256" key="1">
    <source>
        <dbReference type="ARBA" id="ARBA00006534"/>
    </source>
</evidence>
<evidence type="ECO:0000313" key="6">
    <source>
        <dbReference type="Proteomes" id="UP000424462"/>
    </source>
</evidence>
<reference evidence="5 6" key="1">
    <citation type="submission" date="2019-11" db="EMBL/GenBank/DDBJ databases">
        <title>Complete genome sequence of Corynebacterium kalinowskii 1959, a novel Corynebacterium species isolated from soil of a small paddock in Vilsendorf, Germany.</title>
        <authorList>
            <person name="Schaffert L."/>
            <person name="Ruwe M."/>
            <person name="Milse J."/>
            <person name="Hanuschka K."/>
            <person name="Ortseifen V."/>
            <person name="Droste J."/>
            <person name="Brandt D."/>
            <person name="Schlueter L."/>
            <person name="Kutter Y."/>
            <person name="Vinke S."/>
            <person name="Viehoefer P."/>
            <person name="Jacob L."/>
            <person name="Luebke N.-C."/>
            <person name="Schulte-Berndt E."/>
            <person name="Hain C."/>
            <person name="Linder M."/>
            <person name="Schmidt P."/>
            <person name="Wollenschlaeger L."/>
            <person name="Luttermann T."/>
            <person name="Thieme E."/>
            <person name="Hassa J."/>
            <person name="Haak M."/>
            <person name="Wittchen M."/>
            <person name="Mentz A."/>
            <person name="Persicke M."/>
            <person name="Busche T."/>
            <person name="Ruckert C."/>
        </authorList>
    </citation>
    <scope>NUCLEOTIDE SEQUENCE [LARGE SCALE GENOMIC DNA]</scope>
    <source>
        <strain evidence="5 6">2039</strain>
    </source>
</reference>
<dbReference type="Pfam" id="PF03575">
    <property type="entry name" value="Peptidase_S51"/>
    <property type="match status" value="1"/>
</dbReference>
<dbReference type="Proteomes" id="UP000424462">
    <property type="component" value="Chromosome"/>
</dbReference>
<gene>
    <name evidence="5" type="ORF">COCCU_02130</name>
</gene>
<name>A0A6B8W4V3_9CORY</name>
<dbReference type="EMBL" id="CP046455">
    <property type="protein sequence ID" value="QGU06385.1"/>
    <property type="molecule type" value="Genomic_DNA"/>
</dbReference>
<organism evidence="5 6">
    <name type="scientific">Corynebacterium occultum</name>
    <dbReference type="NCBI Taxonomy" id="2675219"/>
    <lineage>
        <taxon>Bacteria</taxon>
        <taxon>Bacillati</taxon>
        <taxon>Actinomycetota</taxon>
        <taxon>Actinomycetes</taxon>
        <taxon>Mycobacteriales</taxon>
        <taxon>Corynebacteriaceae</taxon>
        <taxon>Corynebacterium</taxon>
    </lineage>
</organism>
<dbReference type="AlphaFoldDB" id="A0A6B8W4V3"/>
<dbReference type="PANTHER" id="PTHR20842:SF0">
    <property type="entry name" value="ALPHA-ASPARTYL DIPEPTIDASE"/>
    <property type="match status" value="1"/>
</dbReference>
<keyword evidence="4" id="KW-0720">Serine protease</keyword>
<keyword evidence="6" id="KW-1185">Reference proteome</keyword>